<name>A0AAW9RDY1_9GAMM</name>
<proteinExistence type="predicted"/>
<dbReference type="PANTHER" id="PTHR41252:SF1">
    <property type="entry name" value="BLR2505 PROTEIN"/>
    <property type="match status" value="1"/>
</dbReference>
<protein>
    <submittedName>
        <fullName evidence="2">Nuclear transport factor 2 family protein</fullName>
    </submittedName>
</protein>
<evidence type="ECO:0000259" key="1">
    <source>
        <dbReference type="Pfam" id="PF12680"/>
    </source>
</evidence>
<comment type="caution">
    <text evidence="2">The sequence shown here is derived from an EMBL/GenBank/DDBJ whole genome shotgun (WGS) entry which is preliminary data.</text>
</comment>
<dbReference type="Gene3D" id="3.10.450.50">
    <property type="match status" value="1"/>
</dbReference>
<evidence type="ECO:0000313" key="3">
    <source>
        <dbReference type="Proteomes" id="UP001359886"/>
    </source>
</evidence>
<organism evidence="2 3">
    <name type="scientific">Elongatibacter sediminis</name>
    <dbReference type="NCBI Taxonomy" id="3119006"/>
    <lineage>
        <taxon>Bacteria</taxon>
        <taxon>Pseudomonadati</taxon>
        <taxon>Pseudomonadota</taxon>
        <taxon>Gammaproteobacteria</taxon>
        <taxon>Chromatiales</taxon>
        <taxon>Wenzhouxiangellaceae</taxon>
        <taxon>Elongatibacter</taxon>
    </lineage>
</organism>
<dbReference type="Proteomes" id="UP001359886">
    <property type="component" value="Unassembled WGS sequence"/>
</dbReference>
<dbReference type="RefSeq" id="WP_354694333.1">
    <property type="nucleotide sequence ID" value="NZ_JAZHOG010000003.1"/>
</dbReference>
<dbReference type="InterPro" id="IPR037401">
    <property type="entry name" value="SnoaL-like"/>
</dbReference>
<dbReference type="AlphaFoldDB" id="A0AAW9RDY1"/>
<dbReference type="EMBL" id="JAZHOG010000003">
    <property type="protein sequence ID" value="MEJ8567013.1"/>
    <property type="molecule type" value="Genomic_DNA"/>
</dbReference>
<feature type="domain" description="SnoaL-like" evidence="1">
    <location>
        <begin position="5"/>
        <end position="114"/>
    </location>
</feature>
<sequence>MTEIVKRMYDTLIAGDMEGAFATMAEDIRWVYYGGEGVIPFSGVYEGHDGVTRFFADYGSAAEPLGMDLQSFHASGDTVFVTGIENSRVIATGKTYAAPWVHVFRIADGKIVSYEEYIDSALVAAAFQ</sequence>
<dbReference type="PANTHER" id="PTHR41252">
    <property type="entry name" value="BLR2505 PROTEIN"/>
    <property type="match status" value="1"/>
</dbReference>
<keyword evidence="3" id="KW-1185">Reference proteome</keyword>
<dbReference type="Pfam" id="PF12680">
    <property type="entry name" value="SnoaL_2"/>
    <property type="match status" value="1"/>
</dbReference>
<gene>
    <name evidence="2" type="ORF">V3330_05200</name>
</gene>
<dbReference type="InterPro" id="IPR032710">
    <property type="entry name" value="NTF2-like_dom_sf"/>
</dbReference>
<reference evidence="2 3" key="1">
    <citation type="submission" date="2024-02" db="EMBL/GenBank/DDBJ databases">
        <title>A novel Wenzhouxiangellaceae bacterium, isolated from coastal sediments.</title>
        <authorList>
            <person name="Du Z.-J."/>
            <person name="Ye Y.-Q."/>
            <person name="Zhang X.-Y."/>
        </authorList>
    </citation>
    <scope>NUCLEOTIDE SEQUENCE [LARGE SCALE GENOMIC DNA]</scope>
    <source>
        <strain evidence="2 3">CH-27</strain>
    </source>
</reference>
<evidence type="ECO:0000313" key="2">
    <source>
        <dbReference type="EMBL" id="MEJ8567013.1"/>
    </source>
</evidence>
<dbReference type="SUPFAM" id="SSF54427">
    <property type="entry name" value="NTF2-like"/>
    <property type="match status" value="1"/>
</dbReference>
<accession>A0AAW9RDY1</accession>